<reference evidence="1" key="1">
    <citation type="submission" date="2014-09" db="EMBL/GenBank/DDBJ databases">
        <authorList>
            <person name="Magalhaes I.L.F."/>
            <person name="Oliveira U."/>
            <person name="Santos F.R."/>
            <person name="Vidigal T.H.D.A."/>
            <person name="Brescovit A.D."/>
            <person name="Santos A.J."/>
        </authorList>
    </citation>
    <scope>NUCLEOTIDE SEQUENCE</scope>
    <source>
        <tissue evidence="1">Shoot tissue taken approximately 20 cm above the soil surface</tissue>
    </source>
</reference>
<proteinExistence type="predicted"/>
<evidence type="ECO:0000313" key="1">
    <source>
        <dbReference type="EMBL" id="JAE20228.1"/>
    </source>
</evidence>
<dbReference type="EMBL" id="GBRH01177668">
    <property type="protein sequence ID" value="JAE20228.1"/>
    <property type="molecule type" value="Transcribed_RNA"/>
</dbReference>
<dbReference type="AlphaFoldDB" id="A0A0A9GHR8"/>
<reference evidence="1" key="2">
    <citation type="journal article" date="2015" name="Data Brief">
        <title>Shoot transcriptome of the giant reed, Arundo donax.</title>
        <authorList>
            <person name="Barrero R.A."/>
            <person name="Guerrero F.D."/>
            <person name="Moolhuijzen P."/>
            <person name="Goolsby J.A."/>
            <person name="Tidwell J."/>
            <person name="Bellgard S.E."/>
            <person name="Bellgard M.I."/>
        </authorList>
    </citation>
    <scope>NUCLEOTIDE SEQUENCE</scope>
    <source>
        <tissue evidence="1">Shoot tissue taken approximately 20 cm above the soil surface</tissue>
    </source>
</reference>
<protein>
    <submittedName>
        <fullName evidence="1">Uncharacterized protein</fullName>
    </submittedName>
</protein>
<sequence length="75" mass="8860">MRKFSVFTSKAAKEYPRIENLGFFSLLLPASVEKQRTHIKIFTRGRLTYQSPNLLIGEVNLKLMRYWFILLLVPE</sequence>
<organism evidence="1">
    <name type="scientific">Arundo donax</name>
    <name type="common">Giant reed</name>
    <name type="synonym">Donax arundinaceus</name>
    <dbReference type="NCBI Taxonomy" id="35708"/>
    <lineage>
        <taxon>Eukaryota</taxon>
        <taxon>Viridiplantae</taxon>
        <taxon>Streptophyta</taxon>
        <taxon>Embryophyta</taxon>
        <taxon>Tracheophyta</taxon>
        <taxon>Spermatophyta</taxon>
        <taxon>Magnoliopsida</taxon>
        <taxon>Liliopsida</taxon>
        <taxon>Poales</taxon>
        <taxon>Poaceae</taxon>
        <taxon>PACMAD clade</taxon>
        <taxon>Arundinoideae</taxon>
        <taxon>Arundineae</taxon>
        <taxon>Arundo</taxon>
    </lineage>
</organism>
<name>A0A0A9GHR8_ARUDO</name>
<accession>A0A0A9GHR8</accession>